<dbReference type="Pfam" id="PF14572">
    <property type="entry name" value="Pribosyl_synth"/>
    <property type="match status" value="1"/>
</dbReference>
<keyword evidence="11" id="KW-0460">Magnesium</keyword>
<dbReference type="InterPro" id="IPR005331">
    <property type="entry name" value="Sulfotransferase"/>
</dbReference>
<evidence type="ECO:0000256" key="2">
    <source>
        <dbReference type="ARBA" id="ARBA00004996"/>
    </source>
</evidence>
<dbReference type="GO" id="GO:0016301">
    <property type="term" value="F:kinase activity"/>
    <property type="evidence" value="ECO:0007669"/>
    <property type="project" value="UniProtKB-KW"/>
</dbReference>
<dbReference type="GO" id="GO:0004749">
    <property type="term" value="F:ribose phosphate diphosphokinase activity"/>
    <property type="evidence" value="ECO:0007669"/>
    <property type="project" value="UniProtKB-EC"/>
</dbReference>
<dbReference type="FunFam" id="3.40.50.2020:FF:000007">
    <property type="entry name" value="Ribose-phosphate pyrophosphokinase"/>
    <property type="match status" value="1"/>
</dbReference>
<keyword evidence="12" id="KW-0735">Signal-anchor</keyword>
<comment type="similarity">
    <text evidence="3">Belongs to the ribose-phosphate pyrophosphokinase family.</text>
</comment>
<comment type="caution">
    <text evidence="15">The sequence shown here is derived from an EMBL/GenBank/DDBJ whole genome shotgun (WGS) entry which is preliminary data.</text>
</comment>
<dbReference type="EC" id="2.7.6.1" evidence="4"/>
<dbReference type="InterPro" id="IPR005946">
    <property type="entry name" value="Rib-P_diPkinase"/>
</dbReference>
<keyword evidence="10" id="KW-0067">ATP-binding</keyword>
<protein>
    <recommendedName>
        <fullName evidence="4">ribose-phosphate diphosphokinase</fullName>
        <ecNumber evidence="4">2.7.6.1</ecNumber>
    </recommendedName>
</protein>
<evidence type="ECO:0000256" key="4">
    <source>
        <dbReference type="ARBA" id="ARBA00013247"/>
    </source>
</evidence>
<comment type="subcellular location">
    <subcellularLocation>
        <location evidence="1">Membrane</location>
        <topology evidence="1">Single-pass type II membrane protein</topology>
    </subcellularLocation>
</comment>
<dbReference type="Pfam" id="PF13793">
    <property type="entry name" value="Pribosyltran_N"/>
    <property type="match status" value="1"/>
</dbReference>
<keyword evidence="7" id="KW-0545">Nucleotide biosynthesis</keyword>
<evidence type="ECO:0000256" key="7">
    <source>
        <dbReference type="ARBA" id="ARBA00022727"/>
    </source>
</evidence>
<comment type="catalytic activity">
    <reaction evidence="13">
        <text>D-ribose 5-phosphate + ATP = 5-phospho-alpha-D-ribose 1-diphosphate + AMP + H(+)</text>
        <dbReference type="Rhea" id="RHEA:15609"/>
        <dbReference type="ChEBI" id="CHEBI:15378"/>
        <dbReference type="ChEBI" id="CHEBI:30616"/>
        <dbReference type="ChEBI" id="CHEBI:58017"/>
        <dbReference type="ChEBI" id="CHEBI:78346"/>
        <dbReference type="ChEBI" id="CHEBI:456215"/>
        <dbReference type="EC" id="2.7.6.1"/>
    </reaction>
</comment>
<evidence type="ECO:0000256" key="5">
    <source>
        <dbReference type="ARBA" id="ARBA00022679"/>
    </source>
</evidence>
<evidence type="ECO:0000259" key="14">
    <source>
        <dbReference type="Pfam" id="PF13793"/>
    </source>
</evidence>
<dbReference type="GO" id="GO:0006164">
    <property type="term" value="P:purine nucleotide biosynthetic process"/>
    <property type="evidence" value="ECO:0007669"/>
    <property type="project" value="TreeGrafter"/>
</dbReference>
<feature type="domain" description="Ribose-phosphate pyrophosphokinase N-terminal" evidence="14">
    <location>
        <begin position="4"/>
        <end position="116"/>
    </location>
</feature>
<dbReference type="AlphaFoldDB" id="A0A556TKH6"/>
<evidence type="ECO:0000256" key="12">
    <source>
        <dbReference type="ARBA" id="ARBA00022968"/>
    </source>
</evidence>
<evidence type="ECO:0000256" key="11">
    <source>
        <dbReference type="ARBA" id="ARBA00022842"/>
    </source>
</evidence>
<evidence type="ECO:0000256" key="1">
    <source>
        <dbReference type="ARBA" id="ARBA00004606"/>
    </source>
</evidence>
<dbReference type="GO" id="GO:0016020">
    <property type="term" value="C:membrane"/>
    <property type="evidence" value="ECO:0007669"/>
    <property type="project" value="UniProtKB-SubCell"/>
</dbReference>
<evidence type="ECO:0000313" key="16">
    <source>
        <dbReference type="Proteomes" id="UP000319801"/>
    </source>
</evidence>
<dbReference type="CDD" id="cd06223">
    <property type="entry name" value="PRTases_typeI"/>
    <property type="match status" value="1"/>
</dbReference>
<name>A0A556TKH6_BAGYA</name>
<dbReference type="GO" id="GO:0006015">
    <property type="term" value="P:5-phosphoribose 1-diphosphate biosynthetic process"/>
    <property type="evidence" value="ECO:0007669"/>
    <property type="project" value="TreeGrafter"/>
</dbReference>
<keyword evidence="6" id="KW-0479">Metal-binding</keyword>
<dbReference type="InterPro" id="IPR029099">
    <property type="entry name" value="Pribosyltran_N"/>
</dbReference>
<evidence type="ECO:0000313" key="15">
    <source>
        <dbReference type="EMBL" id="TSK17846.1"/>
    </source>
</evidence>
<evidence type="ECO:0000256" key="13">
    <source>
        <dbReference type="ARBA" id="ARBA00049535"/>
    </source>
</evidence>
<dbReference type="GO" id="GO:0005737">
    <property type="term" value="C:cytoplasm"/>
    <property type="evidence" value="ECO:0007669"/>
    <property type="project" value="TreeGrafter"/>
</dbReference>
<keyword evidence="8" id="KW-0547">Nucleotide-binding</keyword>
<keyword evidence="12" id="KW-0812">Transmembrane</keyword>
<dbReference type="SMART" id="SM01400">
    <property type="entry name" value="Pribosyltran_N"/>
    <property type="match status" value="1"/>
</dbReference>
<keyword evidence="5" id="KW-0808">Transferase</keyword>
<dbReference type="EMBL" id="VCAZ01000004">
    <property type="protein sequence ID" value="TSK17846.1"/>
    <property type="molecule type" value="Genomic_DNA"/>
</dbReference>
<dbReference type="GO" id="GO:0008146">
    <property type="term" value="F:sulfotransferase activity"/>
    <property type="evidence" value="ECO:0007669"/>
    <property type="project" value="InterPro"/>
</dbReference>
<organism evidence="15 16">
    <name type="scientific">Bagarius yarrelli</name>
    <name type="common">Goonch</name>
    <name type="synonym">Bagrus yarrelli</name>
    <dbReference type="NCBI Taxonomy" id="175774"/>
    <lineage>
        <taxon>Eukaryota</taxon>
        <taxon>Metazoa</taxon>
        <taxon>Chordata</taxon>
        <taxon>Craniata</taxon>
        <taxon>Vertebrata</taxon>
        <taxon>Euteleostomi</taxon>
        <taxon>Actinopterygii</taxon>
        <taxon>Neopterygii</taxon>
        <taxon>Teleostei</taxon>
        <taxon>Ostariophysi</taxon>
        <taxon>Siluriformes</taxon>
        <taxon>Sisoridae</taxon>
        <taxon>Sisorinae</taxon>
        <taxon>Bagarius</taxon>
    </lineage>
</organism>
<dbReference type="GO" id="GO:0000287">
    <property type="term" value="F:magnesium ion binding"/>
    <property type="evidence" value="ECO:0007669"/>
    <property type="project" value="InterPro"/>
</dbReference>
<dbReference type="SUPFAM" id="SSF53271">
    <property type="entry name" value="PRTase-like"/>
    <property type="match status" value="1"/>
</dbReference>
<dbReference type="InterPro" id="IPR000836">
    <property type="entry name" value="PRTase_dom"/>
</dbReference>
<proteinExistence type="inferred from homology"/>
<accession>A0A556TKH6</accession>
<keyword evidence="9 15" id="KW-0418">Kinase</keyword>
<dbReference type="GO" id="GO:0005524">
    <property type="term" value="F:ATP binding"/>
    <property type="evidence" value="ECO:0007669"/>
    <property type="project" value="UniProtKB-KW"/>
</dbReference>
<dbReference type="FunFam" id="3.40.50.2020:FF:000005">
    <property type="entry name" value="Ribose-phosphate pyrophosphokinase 1"/>
    <property type="match status" value="1"/>
</dbReference>
<evidence type="ECO:0000256" key="3">
    <source>
        <dbReference type="ARBA" id="ARBA00006478"/>
    </source>
</evidence>
<reference evidence="15 16" key="1">
    <citation type="journal article" date="2019" name="Genome Biol. Evol.">
        <title>Whole-Genome Sequencing of the Giant Devil Catfish, Bagarius yarrelli.</title>
        <authorList>
            <person name="Jiang W."/>
            <person name="Lv Y."/>
            <person name="Cheng L."/>
            <person name="Yang K."/>
            <person name="Chao B."/>
            <person name="Wang X."/>
            <person name="Li Y."/>
            <person name="Pan X."/>
            <person name="You X."/>
            <person name="Zhang Y."/>
            <person name="Yang J."/>
            <person name="Li J."/>
            <person name="Zhang X."/>
            <person name="Liu S."/>
            <person name="Sun C."/>
            <person name="Yang J."/>
            <person name="Shi Q."/>
        </authorList>
    </citation>
    <scope>NUCLEOTIDE SEQUENCE [LARGE SCALE GENOMIC DNA]</scope>
    <source>
        <strain evidence="15">JWS20170419001</strain>
        <tissue evidence="15">Muscle</tissue>
    </source>
</reference>
<dbReference type="PANTHER" id="PTHR10210">
    <property type="entry name" value="RIBOSE-PHOSPHATE DIPHOSPHOKINASE FAMILY MEMBER"/>
    <property type="match status" value="1"/>
</dbReference>
<keyword evidence="16" id="KW-1185">Reference proteome</keyword>
<dbReference type="InterPro" id="IPR029057">
    <property type="entry name" value="PRTase-like"/>
</dbReference>
<dbReference type="PANTHER" id="PTHR10210:SF32">
    <property type="entry name" value="RIBOSE-PHOSPHATE PYROPHOSPHOKINASE 2"/>
    <property type="match status" value="1"/>
</dbReference>
<dbReference type="NCBIfam" id="TIGR01251">
    <property type="entry name" value="ribP_PPkin"/>
    <property type="match status" value="2"/>
</dbReference>
<gene>
    <name evidence="15" type="ORF">Baya_1226</name>
</gene>
<evidence type="ECO:0000256" key="8">
    <source>
        <dbReference type="ARBA" id="ARBA00022741"/>
    </source>
</evidence>
<dbReference type="OrthoDB" id="413572at2759"/>
<evidence type="ECO:0000256" key="10">
    <source>
        <dbReference type="ARBA" id="ARBA00022840"/>
    </source>
</evidence>
<sequence>MPNIVLFSGSSHHDLSQKVADRLGLELGKVITKKFSNQETCVEIGESVRGEDVYIIQSGCGEINDNLMELLIMINACKIASSSRVTAVIPCFPYARQDKKDKSRAPISAKLVANMLGFFDIAVDNLYAEPAVLQWIRENIPEWKNCIIVSPDAGGAKRVTSIADRLNVEFALIHKERKKANEVDRMVLVGDVKDRVAILVDDMADTCGTICHAADKLISAGAIKVYAILTHGIFSGPAISRINNAPFEAVVVTNTIPQEEKMKQCPKIQVIDIAMILAEAIRRTHNGESVSYLFSHVPLFRQLLLWPNDAPPLAAGRRLRMGAANPHVRQQIHQNARRKENFQVVFRKFLEIYENLTIEGKTDDELDLSNHKDCKTSKSVFRECSLPAVSSSGPTQAELLEWGQVTVQRLQLLSTVCRNSSLWNLTHTPLRKFVLDRIFVCDKHKILFCQTPKVGNTQWKKVLIVLNGKFSKVEDIPENVVHDHERNGLPRLSSMSDAEIMERLNTYFKFFIVRDPFERLISAFKDKFVENPRFEPWYKHSIAPAIIRKYRKNHRDPPGNAGLHFEDFVRYLGDEQGRKHLDHQFGEHIIHWLTYAELCAPCDVSYNVIGHHETLEQDAPYILRAAGIENLVSYPSIPKGITRYNRTKVEHYFSGISKRDMRRLYSCYQGDFSLFGYHRPDFLLD</sequence>
<dbReference type="GO" id="GO:0002189">
    <property type="term" value="C:ribose phosphate diphosphokinase complex"/>
    <property type="evidence" value="ECO:0007669"/>
    <property type="project" value="TreeGrafter"/>
</dbReference>
<dbReference type="Gene3D" id="3.40.50.2020">
    <property type="match status" value="2"/>
</dbReference>
<dbReference type="Proteomes" id="UP000319801">
    <property type="component" value="Unassembled WGS sequence"/>
</dbReference>
<dbReference type="Pfam" id="PF03567">
    <property type="entry name" value="Sulfotransfer_2"/>
    <property type="match status" value="1"/>
</dbReference>
<comment type="pathway">
    <text evidence="2">Metabolic intermediate biosynthesis; 5-phospho-alpha-D-ribose 1-diphosphate biosynthesis; 5-phospho-alpha-D-ribose 1-diphosphate from D-ribose 5-phosphate (route I): step 1/1.</text>
</comment>
<evidence type="ECO:0000256" key="9">
    <source>
        <dbReference type="ARBA" id="ARBA00022777"/>
    </source>
</evidence>
<evidence type="ECO:0000256" key="6">
    <source>
        <dbReference type="ARBA" id="ARBA00022723"/>
    </source>
</evidence>